<dbReference type="Proteomes" id="UP000241365">
    <property type="component" value="Segment"/>
</dbReference>
<dbReference type="EMBL" id="KU877344">
    <property type="protein sequence ID" value="ANB51110.1"/>
    <property type="molecule type" value="Genomic_DNA"/>
</dbReference>
<dbReference type="RefSeq" id="YP_010776861.1">
    <property type="nucleotide sequence ID" value="NC_075034.1"/>
</dbReference>
<dbReference type="PANTHER" id="PTHR24189:SF50">
    <property type="entry name" value="ANKYRIN REPEAT AND SOCS BOX PROTEIN 2"/>
    <property type="match status" value="1"/>
</dbReference>
<organism evidence="3 4">
    <name type="scientific">Powai lake megavirus</name>
    <dbReference type="NCBI Taxonomy" id="1842663"/>
    <lineage>
        <taxon>Viruses</taxon>
        <taxon>Varidnaviria</taxon>
        <taxon>Bamfordvirae</taxon>
        <taxon>Nucleocytoviricota</taxon>
        <taxon>Megaviricetes</taxon>
        <taxon>Imitervirales</taxon>
        <taxon>Mimiviridae</taxon>
        <taxon>Megamimivirinae</taxon>
        <taxon>Megavirus</taxon>
        <taxon>Megavirus powaiense</taxon>
    </lineage>
</organism>
<dbReference type="InterPro" id="IPR002110">
    <property type="entry name" value="Ankyrin_rpt"/>
</dbReference>
<dbReference type="PANTHER" id="PTHR24189">
    <property type="entry name" value="MYOTROPHIN"/>
    <property type="match status" value="1"/>
</dbReference>
<keyword evidence="4" id="KW-1185">Reference proteome</keyword>
<accession>A0A160EPZ7</accession>
<dbReference type="KEGG" id="vg:80513472"/>
<protein>
    <submittedName>
        <fullName evidence="3">Putative ankyrin repeat protein</fullName>
    </submittedName>
</protein>
<dbReference type="InterPro" id="IPR050745">
    <property type="entry name" value="Multifunctional_regulatory"/>
</dbReference>
<dbReference type="SMART" id="SM00248">
    <property type="entry name" value="ANK"/>
    <property type="match status" value="4"/>
</dbReference>
<dbReference type="SUPFAM" id="SSF48403">
    <property type="entry name" value="Ankyrin repeat"/>
    <property type="match status" value="1"/>
</dbReference>
<proteinExistence type="predicted"/>
<keyword evidence="2" id="KW-0040">ANK repeat</keyword>
<name>A0A160EPZ7_9VIRU</name>
<keyword evidence="1" id="KW-0677">Repeat</keyword>
<evidence type="ECO:0000256" key="2">
    <source>
        <dbReference type="ARBA" id="ARBA00023043"/>
    </source>
</evidence>
<evidence type="ECO:0000256" key="1">
    <source>
        <dbReference type="ARBA" id="ARBA00022737"/>
    </source>
</evidence>
<evidence type="ECO:0000313" key="4">
    <source>
        <dbReference type="Proteomes" id="UP000241365"/>
    </source>
</evidence>
<dbReference type="Gene3D" id="1.25.40.20">
    <property type="entry name" value="Ankyrin repeat-containing domain"/>
    <property type="match status" value="2"/>
</dbReference>
<dbReference type="GeneID" id="80513472"/>
<reference evidence="3 4" key="1">
    <citation type="journal article" date="2016" name="Genome Announc.">
        <title>Complete Genome Sequence of a New Megavirus Family Member Isolated from an Inland Water Lake for the First Time in India.</title>
        <authorList>
            <person name="Chatterjee A."/>
            <person name="Ali F."/>
            <person name="Bange D."/>
            <person name="Kondabagil K."/>
        </authorList>
    </citation>
    <scope>NUCLEOTIDE SEQUENCE [LARGE SCALE GENOMIC DNA]</scope>
    <source>
        <strain evidence="3">1</strain>
    </source>
</reference>
<dbReference type="Pfam" id="PF12796">
    <property type="entry name" value="Ank_2"/>
    <property type="match status" value="1"/>
</dbReference>
<evidence type="ECO:0000313" key="3">
    <source>
        <dbReference type="EMBL" id="ANB51110.1"/>
    </source>
</evidence>
<sequence length="351" mass="41630">MKYKKSNYLFLVRHKNLYYNKLTKNQINIYMKKYHIKPNQIDKIGMTHLMCACIYSRNDNNLLLVKLLLENNNNNVEIIDDYGRTALEYSLKYPGNIEIIKLLLKNIKYGSKYINQTFIHWSKTDYLPDINIGKILLNFGANIDYQDTYNRTALLNILNNYIHENITEQIRFLLANGADINIITNRPFNDLANEIRWTSNIGKYLIESMEFITTEGTTTITSDELITKSKYRPMDYAIERYKLNGNLKIMGILYDYGYHKMPKTNNICIIGYCHDIIQKINLFKSYFKTINQDLKMCRNEIIYKPSSLRCTITQLNWNTNADIKFKMNDYPIFSFFGIHDRRELDKYMPKN</sequence>
<dbReference type="InterPro" id="IPR036770">
    <property type="entry name" value="Ankyrin_rpt-contain_sf"/>
</dbReference>